<evidence type="ECO:0000313" key="6">
    <source>
        <dbReference type="Proteomes" id="UP000069620"/>
    </source>
</evidence>
<dbReference type="PROSITE" id="PS51118">
    <property type="entry name" value="HTH_HXLR"/>
    <property type="match status" value="1"/>
</dbReference>
<dbReference type="PANTHER" id="PTHR33204:SF18">
    <property type="entry name" value="TRANSCRIPTIONAL REGULATORY PROTEIN"/>
    <property type="match status" value="1"/>
</dbReference>
<reference evidence="6" key="1">
    <citation type="journal article" date="2016" name="Genome Announc.">
        <title>Draft Genome Sequences of Five Rapidly Growing Mycobacterium Species, M. thermoresistibile, M. fortuitum subsp. acetamidolyticum, M. canariasense, M. brisbanense, and M. novocastrense.</title>
        <authorList>
            <person name="Katahira K."/>
            <person name="Ogura Y."/>
            <person name="Gotoh Y."/>
            <person name="Hayashi T."/>
        </authorList>
    </citation>
    <scope>NUCLEOTIDE SEQUENCE [LARGE SCALE GENOMIC DNA]</scope>
    <source>
        <strain evidence="6">JCM15654</strain>
    </source>
</reference>
<dbReference type="OrthoDB" id="9792527at2"/>
<dbReference type="InterPro" id="IPR036527">
    <property type="entry name" value="SCP2_sterol-bd_dom_sf"/>
</dbReference>
<protein>
    <submittedName>
        <fullName evidence="5">Transcriptional regulator HxlR family</fullName>
    </submittedName>
</protein>
<name>A0A100W252_9MYCO</name>
<accession>A0A100W252</accession>
<dbReference type="Pfam" id="PF14864">
    <property type="entry name" value="Alkyl_sulf_C"/>
    <property type="match status" value="1"/>
</dbReference>
<dbReference type="GO" id="GO:0003677">
    <property type="term" value="F:DNA binding"/>
    <property type="evidence" value="ECO:0007669"/>
    <property type="project" value="UniProtKB-KW"/>
</dbReference>
<reference evidence="6" key="2">
    <citation type="submission" date="2016-02" db="EMBL/GenBank/DDBJ databases">
        <title>Draft genome sequence of five rapidly growing Mycobacterium species.</title>
        <authorList>
            <person name="Katahira K."/>
            <person name="Gotou Y."/>
            <person name="Iida K."/>
            <person name="Ogura Y."/>
            <person name="Hayashi T."/>
        </authorList>
    </citation>
    <scope>NUCLEOTIDE SEQUENCE [LARGE SCALE GENOMIC DNA]</scope>
    <source>
        <strain evidence="6">JCM15654</strain>
    </source>
</reference>
<dbReference type="InterPro" id="IPR036388">
    <property type="entry name" value="WH-like_DNA-bd_sf"/>
</dbReference>
<dbReference type="InterPro" id="IPR029229">
    <property type="entry name" value="Alkyl_sulf_C"/>
</dbReference>
<feature type="domain" description="HTH hxlR-type" evidence="4">
    <location>
        <begin position="10"/>
        <end position="108"/>
    </location>
</feature>
<evidence type="ECO:0000256" key="3">
    <source>
        <dbReference type="ARBA" id="ARBA00023163"/>
    </source>
</evidence>
<dbReference type="RefSeq" id="WP_062830436.1">
    <property type="nucleotide sequence ID" value="NZ_BCSX01000039.1"/>
</dbReference>
<evidence type="ECO:0000256" key="1">
    <source>
        <dbReference type="ARBA" id="ARBA00023015"/>
    </source>
</evidence>
<keyword evidence="2" id="KW-0238">DNA-binding</keyword>
<dbReference type="Pfam" id="PF01638">
    <property type="entry name" value="HxlR"/>
    <property type="match status" value="1"/>
</dbReference>
<gene>
    <name evidence="5" type="ORF">RMCB_4349</name>
</gene>
<dbReference type="InterPro" id="IPR002577">
    <property type="entry name" value="HTH_HxlR"/>
</dbReference>
<dbReference type="Gene3D" id="3.30.1050.10">
    <property type="entry name" value="SCP2 sterol-binding domain"/>
    <property type="match status" value="1"/>
</dbReference>
<dbReference type="SUPFAM" id="SSF55718">
    <property type="entry name" value="SCP-like"/>
    <property type="match status" value="1"/>
</dbReference>
<dbReference type="SUPFAM" id="SSF46785">
    <property type="entry name" value="Winged helix' DNA-binding domain"/>
    <property type="match status" value="1"/>
</dbReference>
<dbReference type="STRING" id="146020.RMCB_4349"/>
<keyword evidence="3" id="KW-0804">Transcription</keyword>
<keyword evidence="6" id="KW-1185">Reference proteome</keyword>
<evidence type="ECO:0000256" key="2">
    <source>
        <dbReference type="ARBA" id="ARBA00023125"/>
    </source>
</evidence>
<dbReference type="PANTHER" id="PTHR33204">
    <property type="entry name" value="TRANSCRIPTIONAL REGULATOR, MARR FAMILY"/>
    <property type="match status" value="1"/>
</dbReference>
<proteinExistence type="predicted"/>
<keyword evidence="1" id="KW-0805">Transcription regulation</keyword>
<evidence type="ECO:0000313" key="5">
    <source>
        <dbReference type="EMBL" id="GAS90253.1"/>
    </source>
</evidence>
<dbReference type="Gene3D" id="1.10.10.10">
    <property type="entry name" value="Winged helix-like DNA-binding domain superfamily/Winged helix DNA-binding domain"/>
    <property type="match status" value="1"/>
</dbReference>
<dbReference type="Proteomes" id="UP000069620">
    <property type="component" value="Unassembled WGS sequence"/>
</dbReference>
<organism evidence="5 6">
    <name type="scientific">Mycolicibacterium brisbanense</name>
    <dbReference type="NCBI Taxonomy" id="146020"/>
    <lineage>
        <taxon>Bacteria</taxon>
        <taxon>Bacillati</taxon>
        <taxon>Actinomycetota</taxon>
        <taxon>Actinomycetes</taxon>
        <taxon>Mycobacteriales</taxon>
        <taxon>Mycobacteriaceae</taxon>
        <taxon>Mycolicibacterium</taxon>
    </lineage>
</organism>
<comment type="caution">
    <text evidence="5">The sequence shown here is derived from an EMBL/GenBank/DDBJ whole genome shotgun (WGS) entry which is preliminary data.</text>
</comment>
<evidence type="ECO:0000259" key="4">
    <source>
        <dbReference type="PROSITE" id="PS51118"/>
    </source>
</evidence>
<dbReference type="AlphaFoldDB" id="A0A100W252"/>
<dbReference type="EMBL" id="BCSX01000039">
    <property type="protein sequence ID" value="GAS90253.1"/>
    <property type="molecule type" value="Genomic_DNA"/>
</dbReference>
<dbReference type="InterPro" id="IPR036390">
    <property type="entry name" value="WH_DNA-bd_sf"/>
</dbReference>
<sequence>MAKRSYDEYCGLAVALDLLGERWTMLILRELMMGPKRFTDLQVGLPGIGTGLLTQRLRELEDATVIEKAVLPPPAASTVYQLTADGEALRAPLLGLTRWGLRRMGTPTEGQTANVNLLAFAMAARFNPRSSPAADGIYELRLGDSTFQFTIADGDIQIQSGHAQHALAVITTDMATLIAINNGAATLNDALSDQTLTVEGDPAAIASLADAFELTPVDV</sequence>